<feature type="transmembrane region" description="Helical" evidence="5">
    <location>
        <begin position="12"/>
        <end position="34"/>
    </location>
</feature>
<keyword evidence="1 5" id="KW-0812">Transmembrane</keyword>
<evidence type="ECO:0000256" key="2">
    <source>
        <dbReference type="ARBA" id="ARBA00022989"/>
    </source>
</evidence>
<feature type="transmembrane region" description="Helical" evidence="5">
    <location>
        <begin position="277"/>
        <end position="298"/>
    </location>
</feature>
<evidence type="ECO:0000256" key="5">
    <source>
        <dbReference type="SAM" id="Phobius"/>
    </source>
</evidence>
<feature type="transmembrane region" description="Helical" evidence="5">
    <location>
        <begin position="79"/>
        <end position="97"/>
    </location>
</feature>
<dbReference type="Proteomes" id="UP001515480">
    <property type="component" value="Unassembled WGS sequence"/>
</dbReference>
<dbReference type="InterPro" id="IPR011701">
    <property type="entry name" value="MFS"/>
</dbReference>
<feature type="region of interest" description="Disordered" evidence="4">
    <location>
        <begin position="196"/>
        <end position="216"/>
    </location>
</feature>
<evidence type="ECO:0000256" key="1">
    <source>
        <dbReference type="ARBA" id="ARBA00022692"/>
    </source>
</evidence>
<dbReference type="InterPro" id="IPR036259">
    <property type="entry name" value="MFS_trans_sf"/>
</dbReference>
<keyword evidence="2 5" id="KW-1133">Transmembrane helix</keyword>
<keyword evidence="7" id="KW-1185">Reference proteome</keyword>
<evidence type="ECO:0000313" key="7">
    <source>
        <dbReference type="Proteomes" id="UP001515480"/>
    </source>
</evidence>
<evidence type="ECO:0000313" key="6">
    <source>
        <dbReference type="EMBL" id="KAL1514953.1"/>
    </source>
</evidence>
<dbReference type="EMBL" id="JBGBPQ010000012">
    <property type="protein sequence ID" value="KAL1514953.1"/>
    <property type="molecule type" value="Genomic_DNA"/>
</dbReference>
<feature type="transmembrane region" description="Helical" evidence="5">
    <location>
        <begin position="140"/>
        <end position="159"/>
    </location>
</feature>
<proteinExistence type="predicted"/>
<feature type="transmembrane region" description="Helical" evidence="5">
    <location>
        <begin position="46"/>
        <end position="67"/>
    </location>
</feature>
<dbReference type="GO" id="GO:0022857">
    <property type="term" value="F:transmembrane transporter activity"/>
    <property type="evidence" value="ECO:0007669"/>
    <property type="project" value="InterPro"/>
</dbReference>
<dbReference type="SUPFAM" id="SSF103473">
    <property type="entry name" value="MFS general substrate transporter"/>
    <property type="match status" value="1"/>
</dbReference>
<feature type="transmembrane region" description="Helical" evidence="5">
    <location>
        <begin position="304"/>
        <end position="324"/>
    </location>
</feature>
<dbReference type="Gene3D" id="1.20.1250.20">
    <property type="entry name" value="MFS general substrate transporter like domains"/>
    <property type="match status" value="1"/>
</dbReference>
<accession>A0AB34J8M2</accession>
<keyword evidence="3 5" id="KW-0472">Membrane</keyword>
<reference evidence="6 7" key="1">
    <citation type="journal article" date="2024" name="Science">
        <title>Giant polyketide synthase enzymes in the biosynthesis of giant marine polyether toxins.</title>
        <authorList>
            <person name="Fallon T.R."/>
            <person name="Shende V.V."/>
            <person name="Wierzbicki I.H."/>
            <person name="Pendleton A.L."/>
            <person name="Watervoot N.F."/>
            <person name="Auber R.P."/>
            <person name="Gonzalez D.J."/>
            <person name="Wisecaver J.H."/>
            <person name="Moore B.S."/>
        </authorList>
    </citation>
    <scope>NUCLEOTIDE SEQUENCE [LARGE SCALE GENOMIC DNA]</scope>
    <source>
        <strain evidence="6 7">12B1</strain>
    </source>
</reference>
<dbReference type="Pfam" id="PF07690">
    <property type="entry name" value="MFS_1"/>
    <property type="match status" value="1"/>
</dbReference>
<feature type="transmembrane region" description="Helical" evidence="5">
    <location>
        <begin position="104"/>
        <end position="128"/>
    </location>
</feature>
<organism evidence="6 7">
    <name type="scientific">Prymnesium parvum</name>
    <name type="common">Toxic golden alga</name>
    <dbReference type="NCBI Taxonomy" id="97485"/>
    <lineage>
        <taxon>Eukaryota</taxon>
        <taxon>Haptista</taxon>
        <taxon>Haptophyta</taxon>
        <taxon>Prymnesiophyceae</taxon>
        <taxon>Prymnesiales</taxon>
        <taxon>Prymnesiaceae</taxon>
        <taxon>Prymnesium</taxon>
    </lineage>
</organism>
<feature type="transmembrane region" description="Helical" evidence="5">
    <location>
        <begin position="239"/>
        <end position="265"/>
    </location>
</feature>
<comment type="caution">
    <text evidence="6">The sequence shown here is derived from an EMBL/GenBank/DDBJ whole genome shotgun (WGS) entry which is preliminary data.</text>
</comment>
<feature type="transmembrane region" description="Helical" evidence="5">
    <location>
        <begin position="365"/>
        <end position="386"/>
    </location>
</feature>
<evidence type="ECO:0000256" key="4">
    <source>
        <dbReference type="SAM" id="MobiDB-lite"/>
    </source>
</evidence>
<protein>
    <recommendedName>
        <fullName evidence="8">Major facilitator superfamily (MFS) profile domain-containing protein</fullName>
    </recommendedName>
</protein>
<name>A0AB34J8M2_PRYPA</name>
<evidence type="ECO:0000256" key="3">
    <source>
        <dbReference type="ARBA" id="ARBA00023136"/>
    </source>
</evidence>
<evidence type="ECO:0008006" key="8">
    <source>
        <dbReference type="Google" id="ProtNLM"/>
    </source>
</evidence>
<gene>
    <name evidence="6" type="ORF">AB1Y20_004029</name>
</gene>
<dbReference type="PANTHER" id="PTHR23121">
    <property type="entry name" value="SODIUM-DEPENDENT GLUCOSE TRANSPORTER 1"/>
    <property type="match status" value="1"/>
</dbReference>
<feature type="transmembrane region" description="Helical" evidence="5">
    <location>
        <begin position="166"/>
        <end position="187"/>
    </location>
</feature>
<dbReference type="AlphaFoldDB" id="A0AB34J8M2"/>
<dbReference type="PANTHER" id="PTHR23121:SF9">
    <property type="entry name" value="SODIUM-DEPENDENT GLUCOSE TRANSPORTER 1"/>
    <property type="match status" value="1"/>
</dbReference>
<feature type="transmembrane region" description="Helical" evidence="5">
    <location>
        <begin position="336"/>
        <end position="359"/>
    </location>
</feature>
<sequence>MLTEAHWGYKSATTFTYCMALFLAGNCLNIVGPAGPMLARNTQTSITMIGSIFTGEGVGATIGNLLIGPLLDRTHGHTVLAVICMVLLVVVGGVPSCSSFHQVILLYVVVGGCLGLVQATAITMVTWTQQGGNVGPWVNLLNSCFGLGASSAPLLFVLVERHIGNGLAAFSAIAAFATLPALGACLIKSPQPLTQPKGHSLGEEKQPSSPLKGVGEGRGISSVAGIDVGSRMNYVRITVVAPLMFMLTMGVGAEVAYAAWVYTYAIERVRMGPTSAACLNSLFWTMCTAGRICTVPLAACLRPAALLIPTVGLEVLSVGAILVFPNSERVMWLGTIGAGIGVCALYTNTLSLLACYGLLSTRTTAAMGMASSVGHMLVPSLVGMVIRHGNMGYDAMPWVVAGLNVLVLALIIIVARHLAANFTPAYEIGVRARQRHSEDVPL</sequence>
<feature type="transmembrane region" description="Helical" evidence="5">
    <location>
        <begin position="398"/>
        <end position="419"/>
    </location>
</feature>